<dbReference type="EMBL" id="CAJNOB010000070">
    <property type="protein sequence ID" value="CAF0704934.1"/>
    <property type="molecule type" value="Genomic_DNA"/>
</dbReference>
<dbReference type="AlphaFoldDB" id="A0A8J2FXE5"/>
<accession>A0A8J2FXE5</accession>
<sequence length="65" mass="7147">MLLPFPLVRGERKSAALRLGPKQLPRSLGEIGSEVLFSCGFPSRIDRDSQVVGVLSRIRVDLQQG</sequence>
<gene>
    <name evidence="1" type="ORF">MPNT_80027</name>
</gene>
<proteinExistence type="predicted"/>
<evidence type="ECO:0000313" key="1">
    <source>
        <dbReference type="EMBL" id="CAF0704934.1"/>
    </source>
</evidence>
<keyword evidence="2" id="KW-1185">Reference proteome</keyword>
<comment type="caution">
    <text evidence="1">The sequence shown here is derived from an EMBL/GenBank/DDBJ whole genome shotgun (WGS) entry which is preliminary data.</text>
</comment>
<organism evidence="1 2">
    <name type="scientific">Candidatus Methylacidithermus pantelleriae</name>
    <dbReference type="NCBI Taxonomy" id="2744239"/>
    <lineage>
        <taxon>Bacteria</taxon>
        <taxon>Pseudomonadati</taxon>
        <taxon>Verrucomicrobiota</taxon>
        <taxon>Methylacidiphilae</taxon>
        <taxon>Methylacidiphilales</taxon>
        <taxon>Methylacidiphilaceae</taxon>
        <taxon>Candidatus Methylacidithermus</taxon>
    </lineage>
</organism>
<name>A0A8J2FXE5_9BACT</name>
<protein>
    <submittedName>
        <fullName evidence="1">Uncharacterized protein</fullName>
    </submittedName>
</protein>
<evidence type="ECO:0000313" key="2">
    <source>
        <dbReference type="Proteomes" id="UP000663859"/>
    </source>
</evidence>
<reference evidence="1" key="1">
    <citation type="submission" date="2021-02" db="EMBL/GenBank/DDBJ databases">
        <authorList>
            <person name="Cremers G."/>
            <person name="Picone N."/>
        </authorList>
    </citation>
    <scope>NUCLEOTIDE SEQUENCE</scope>
    <source>
        <strain evidence="1">PQ17</strain>
    </source>
</reference>
<dbReference type="Proteomes" id="UP000663859">
    <property type="component" value="Unassembled WGS sequence"/>
</dbReference>